<proteinExistence type="inferred from homology"/>
<dbReference type="HAMAP" id="MF_00025">
    <property type="entry name" value="RNApol_Rpo5_RPB5"/>
    <property type="match status" value="1"/>
</dbReference>
<dbReference type="GO" id="GO:0006366">
    <property type="term" value="P:transcription by RNA polymerase II"/>
    <property type="evidence" value="ECO:0007669"/>
    <property type="project" value="TreeGrafter"/>
</dbReference>
<dbReference type="InterPro" id="IPR000783">
    <property type="entry name" value="RNA_pol_subH/Rpb5_C"/>
</dbReference>
<feature type="domain" description="RNA polymerase subunit H/Rpb5 C-terminal" evidence="4">
    <location>
        <begin position="29"/>
        <end position="100"/>
    </location>
</feature>
<dbReference type="GO" id="GO:0005665">
    <property type="term" value="C:RNA polymerase II, core complex"/>
    <property type="evidence" value="ECO:0007669"/>
    <property type="project" value="TreeGrafter"/>
</dbReference>
<comment type="similarity">
    <text evidence="3">Belongs to the archaeal Rpo5/eukaryotic RPB5 RNA polymerase subunit family.</text>
</comment>
<reference evidence="5 6" key="1">
    <citation type="journal article" date="2015" name="Genome Biol.">
        <title>Comparative genomics of Steinernema reveals deeply conserved gene regulatory networks.</title>
        <authorList>
            <person name="Dillman A.R."/>
            <person name="Macchietto M."/>
            <person name="Porter C.F."/>
            <person name="Rogers A."/>
            <person name="Williams B."/>
            <person name="Antoshechkin I."/>
            <person name="Lee M.M."/>
            <person name="Goodwin Z."/>
            <person name="Lu X."/>
            <person name="Lewis E.E."/>
            <person name="Goodrich-Blair H."/>
            <person name="Stock S.P."/>
            <person name="Adams B.J."/>
            <person name="Sternberg P.W."/>
            <person name="Mortazavi A."/>
        </authorList>
    </citation>
    <scope>NUCLEOTIDE SEQUENCE [LARGE SCALE GENOMIC DNA]</scope>
    <source>
        <strain evidence="5 6">ALL</strain>
    </source>
</reference>
<dbReference type="FunFam" id="3.90.940.20:FF:000001">
    <property type="entry name" value="DNA-directed RNA polymerases I, II, and III subunit RPABC1"/>
    <property type="match status" value="1"/>
</dbReference>
<dbReference type="PANTHER" id="PTHR10535:SF0">
    <property type="entry name" value="DNA-DIRECTED RNA POLYMERASES I, II, AND III SUBUNIT RPABC1"/>
    <property type="match status" value="1"/>
</dbReference>
<evidence type="ECO:0000256" key="2">
    <source>
        <dbReference type="ARBA" id="ARBA00023163"/>
    </source>
</evidence>
<sequence length="102" mass="12099">MRSRTYDISCSNRALAFLFEQFREPELLINITKHELVPEHEVLSDEEKKELLQRYKLKEKQMPRIQTGDPVARYYGLQRGQVIKITRPSKTAGRYITYRLAV</sequence>
<dbReference type="InterPro" id="IPR035913">
    <property type="entry name" value="RPB5-like_sf"/>
</dbReference>
<dbReference type="GO" id="GO:0042797">
    <property type="term" value="P:tRNA transcription by RNA polymerase III"/>
    <property type="evidence" value="ECO:0007669"/>
    <property type="project" value="TreeGrafter"/>
</dbReference>
<dbReference type="NCBIfam" id="NF007129">
    <property type="entry name" value="PRK09570.1"/>
    <property type="match status" value="1"/>
</dbReference>
<evidence type="ECO:0000259" key="4">
    <source>
        <dbReference type="Pfam" id="PF01191"/>
    </source>
</evidence>
<dbReference type="GO" id="GO:0003899">
    <property type="term" value="F:DNA-directed RNA polymerase activity"/>
    <property type="evidence" value="ECO:0007669"/>
    <property type="project" value="InterPro"/>
</dbReference>
<keyword evidence="6" id="KW-1185">Reference proteome</keyword>
<dbReference type="AlphaFoldDB" id="A0A4U8V1C0"/>
<organism evidence="5 6">
    <name type="scientific">Steinernema carpocapsae</name>
    <name type="common">Entomopathogenic nematode</name>
    <dbReference type="NCBI Taxonomy" id="34508"/>
    <lineage>
        <taxon>Eukaryota</taxon>
        <taxon>Metazoa</taxon>
        <taxon>Ecdysozoa</taxon>
        <taxon>Nematoda</taxon>
        <taxon>Chromadorea</taxon>
        <taxon>Rhabditida</taxon>
        <taxon>Tylenchina</taxon>
        <taxon>Panagrolaimomorpha</taxon>
        <taxon>Strongyloidoidea</taxon>
        <taxon>Steinernematidae</taxon>
        <taxon>Steinernema</taxon>
    </lineage>
</organism>
<dbReference type="GO" id="GO:0003677">
    <property type="term" value="F:DNA binding"/>
    <property type="evidence" value="ECO:0007669"/>
    <property type="project" value="InterPro"/>
</dbReference>
<comment type="subcellular location">
    <subcellularLocation>
        <location evidence="1">Nucleus</location>
    </subcellularLocation>
</comment>
<comment type="caution">
    <text evidence="5">The sequence shown here is derived from an EMBL/GenBank/DDBJ whole genome shotgun (WGS) entry which is preliminary data.</text>
</comment>
<evidence type="ECO:0000313" key="6">
    <source>
        <dbReference type="Proteomes" id="UP000298663"/>
    </source>
</evidence>
<dbReference type="GO" id="GO:0005736">
    <property type="term" value="C:RNA polymerase I complex"/>
    <property type="evidence" value="ECO:0007669"/>
    <property type="project" value="TreeGrafter"/>
</dbReference>
<keyword evidence="2" id="KW-0804">Transcription</keyword>
<dbReference type="Pfam" id="PF01191">
    <property type="entry name" value="RNA_pol_Rpb5_C"/>
    <property type="match status" value="1"/>
</dbReference>
<dbReference type="STRING" id="34508.A0A4U8V1C0"/>
<evidence type="ECO:0000313" key="5">
    <source>
        <dbReference type="EMBL" id="TMS39602.1"/>
    </source>
</evidence>
<dbReference type="OrthoDB" id="248779at2759"/>
<dbReference type="InterPro" id="IPR014381">
    <property type="entry name" value="Arch_Rpo5/euc_Rpb5"/>
</dbReference>
<dbReference type="PANTHER" id="PTHR10535">
    <property type="entry name" value="DNA-DIRECTED RNA POLYMERASES I, II, AND III SUBUNIT RPABC1"/>
    <property type="match status" value="1"/>
</dbReference>
<dbReference type="EMBL" id="AZBU02000001">
    <property type="protein sequence ID" value="TMS39602.1"/>
    <property type="molecule type" value="Genomic_DNA"/>
</dbReference>
<protein>
    <recommendedName>
        <fullName evidence="4">RNA polymerase subunit H/Rpb5 C-terminal domain-containing protein</fullName>
    </recommendedName>
</protein>
<dbReference type="InterPro" id="IPR020608">
    <property type="entry name" value="RNA_pol_subH/Rpb5_CS"/>
</dbReference>
<name>A0A4U8V1C0_STECR</name>
<reference evidence="5 6" key="2">
    <citation type="journal article" date="2019" name="G3 (Bethesda)">
        <title>Hybrid Assembly of the Genome of the Entomopathogenic Nematode Steinernema carpocapsae Identifies the X-Chromosome.</title>
        <authorList>
            <person name="Serra L."/>
            <person name="Macchietto M."/>
            <person name="Macias-Munoz A."/>
            <person name="McGill C.J."/>
            <person name="Rodriguez I.M."/>
            <person name="Rodriguez B."/>
            <person name="Murad R."/>
            <person name="Mortazavi A."/>
        </authorList>
    </citation>
    <scope>NUCLEOTIDE SEQUENCE [LARGE SCALE GENOMIC DNA]</scope>
    <source>
        <strain evidence="5 6">ALL</strain>
    </source>
</reference>
<dbReference type="PROSITE" id="PS01110">
    <property type="entry name" value="RNA_POL_H_23KD"/>
    <property type="match status" value="1"/>
</dbReference>
<accession>A0A4U8V1C0</accession>
<evidence type="ECO:0000256" key="1">
    <source>
        <dbReference type="ARBA" id="ARBA00004123"/>
    </source>
</evidence>
<gene>
    <name evidence="5" type="ORF">L596_006100</name>
</gene>
<evidence type="ECO:0000256" key="3">
    <source>
        <dbReference type="ARBA" id="ARBA00025765"/>
    </source>
</evidence>
<dbReference type="GO" id="GO:0006362">
    <property type="term" value="P:transcription elongation by RNA polymerase I"/>
    <property type="evidence" value="ECO:0007669"/>
    <property type="project" value="TreeGrafter"/>
</dbReference>
<dbReference type="Proteomes" id="UP000298663">
    <property type="component" value="Unassembled WGS sequence"/>
</dbReference>
<dbReference type="Gene3D" id="3.90.940.20">
    <property type="entry name" value="RPB5-like RNA polymerase subunit"/>
    <property type="match status" value="1"/>
</dbReference>
<dbReference type="SUPFAM" id="SSF55287">
    <property type="entry name" value="RPB5-like RNA polymerase subunit"/>
    <property type="match status" value="1"/>
</dbReference>
<dbReference type="GO" id="GO:0005666">
    <property type="term" value="C:RNA polymerase III complex"/>
    <property type="evidence" value="ECO:0007669"/>
    <property type="project" value="TreeGrafter"/>
</dbReference>